<gene>
    <name evidence="2" type="ORF">PTTG_11550</name>
</gene>
<evidence type="ECO:0000313" key="2">
    <source>
        <dbReference type="EMBL" id="OAV94805.1"/>
    </source>
</evidence>
<organism evidence="2">
    <name type="scientific">Puccinia triticina (isolate 1-1 / race 1 (BBBD))</name>
    <name type="common">Brown leaf rust fungus</name>
    <dbReference type="NCBI Taxonomy" id="630390"/>
    <lineage>
        <taxon>Eukaryota</taxon>
        <taxon>Fungi</taxon>
        <taxon>Dikarya</taxon>
        <taxon>Basidiomycota</taxon>
        <taxon>Pucciniomycotina</taxon>
        <taxon>Pucciniomycetes</taxon>
        <taxon>Pucciniales</taxon>
        <taxon>Pucciniaceae</taxon>
        <taxon>Puccinia</taxon>
    </lineage>
</organism>
<reference evidence="3" key="4">
    <citation type="submission" date="2025-05" db="UniProtKB">
        <authorList>
            <consortium name="EnsemblFungi"/>
        </authorList>
    </citation>
    <scope>IDENTIFICATION</scope>
    <source>
        <strain evidence="3">isolate 1-1 / race 1 (BBBD)</strain>
    </source>
</reference>
<feature type="region of interest" description="Disordered" evidence="1">
    <location>
        <begin position="1"/>
        <end position="37"/>
    </location>
</feature>
<reference evidence="3 4" key="3">
    <citation type="journal article" date="2017" name="G3 (Bethesda)">
        <title>Comparative analysis highlights variable genome content of wheat rusts and divergence of the mating loci.</title>
        <authorList>
            <person name="Cuomo C.A."/>
            <person name="Bakkeren G."/>
            <person name="Khalil H.B."/>
            <person name="Panwar V."/>
            <person name="Joly D."/>
            <person name="Linning R."/>
            <person name="Sakthikumar S."/>
            <person name="Song X."/>
            <person name="Adiconis X."/>
            <person name="Fan L."/>
            <person name="Goldberg J.M."/>
            <person name="Levin J.Z."/>
            <person name="Young S."/>
            <person name="Zeng Q."/>
            <person name="Anikster Y."/>
            <person name="Bruce M."/>
            <person name="Wang M."/>
            <person name="Yin C."/>
            <person name="McCallum B."/>
            <person name="Szabo L.J."/>
            <person name="Hulbert S."/>
            <person name="Chen X."/>
            <person name="Fellers J.P."/>
        </authorList>
    </citation>
    <scope>NUCLEOTIDE SEQUENCE</scope>
    <source>
        <strain evidence="4">Isolate 1-1 / race 1 (BBBD)</strain>
        <strain evidence="3">isolate 1-1 / race 1 (BBBD)</strain>
    </source>
</reference>
<accession>A0A180GQ30</accession>
<reference evidence="2" key="1">
    <citation type="submission" date="2009-11" db="EMBL/GenBank/DDBJ databases">
        <authorList>
            <consortium name="The Broad Institute Genome Sequencing Platform"/>
            <person name="Ward D."/>
            <person name="Feldgarden M."/>
            <person name="Earl A."/>
            <person name="Young S.K."/>
            <person name="Zeng Q."/>
            <person name="Koehrsen M."/>
            <person name="Alvarado L."/>
            <person name="Berlin A."/>
            <person name="Bochicchio J."/>
            <person name="Borenstein D."/>
            <person name="Chapman S.B."/>
            <person name="Chen Z."/>
            <person name="Engels R."/>
            <person name="Freedman E."/>
            <person name="Gellesch M."/>
            <person name="Goldberg J."/>
            <person name="Griggs A."/>
            <person name="Gujja S."/>
            <person name="Heilman E."/>
            <person name="Heiman D."/>
            <person name="Hepburn T."/>
            <person name="Howarth C."/>
            <person name="Jen D."/>
            <person name="Larson L."/>
            <person name="Lewis B."/>
            <person name="Mehta T."/>
            <person name="Park D."/>
            <person name="Pearson M."/>
            <person name="Roberts A."/>
            <person name="Saif S."/>
            <person name="Shea T."/>
            <person name="Shenoy N."/>
            <person name="Sisk P."/>
            <person name="Stolte C."/>
            <person name="Sykes S."/>
            <person name="Thomson T."/>
            <person name="Walk T."/>
            <person name="White J."/>
            <person name="Yandava C."/>
            <person name="Izard J."/>
            <person name="Baranova O.V."/>
            <person name="Blanton J.M."/>
            <person name="Tanner A.C."/>
            <person name="Dewhirst F.E."/>
            <person name="Haas B."/>
            <person name="Nusbaum C."/>
            <person name="Birren B."/>
        </authorList>
    </citation>
    <scope>NUCLEOTIDE SEQUENCE [LARGE SCALE GENOMIC DNA]</scope>
    <source>
        <strain evidence="2">1-1 BBBD Race 1</strain>
    </source>
</reference>
<feature type="compositionally biased region" description="Basic residues" evidence="1">
    <location>
        <begin position="1"/>
        <end position="15"/>
    </location>
</feature>
<reference evidence="2" key="2">
    <citation type="submission" date="2016-05" db="EMBL/GenBank/DDBJ databases">
        <title>Comparative analysis highlights variable genome content of wheat rusts and divergence of the mating loci.</title>
        <authorList>
            <person name="Cuomo C.A."/>
            <person name="Bakkeren G."/>
            <person name="Szabo L."/>
            <person name="Khalil H."/>
            <person name="Joly D."/>
            <person name="Goldberg J."/>
            <person name="Young S."/>
            <person name="Zeng Q."/>
            <person name="Fellers J."/>
        </authorList>
    </citation>
    <scope>NUCLEOTIDE SEQUENCE [LARGE SCALE GENOMIC DNA]</scope>
    <source>
        <strain evidence="2">1-1 BBBD Race 1</strain>
    </source>
</reference>
<evidence type="ECO:0000313" key="3">
    <source>
        <dbReference type="EnsemblFungi" id="PTTG_11550-t43_1-p1"/>
    </source>
</evidence>
<sequence>MLAPRAPKHAQHVLRGRVSTRLGQGADRPTHGLVGDLDEPGEWECLQCMGGEEGGRPNGPPGNLVDAEVLLQIVVDRRPELLEEGPGGLDVQFLVLVGPEDLRELARD</sequence>
<evidence type="ECO:0000256" key="1">
    <source>
        <dbReference type="SAM" id="MobiDB-lite"/>
    </source>
</evidence>
<protein>
    <submittedName>
        <fullName evidence="2 3">Uncharacterized protein</fullName>
    </submittedName>
</protein>
<dbReference type="EMBL" id="ADAS02000036">
    <property type="protein sequence ID" value="OAV94805.1"/>
    <property type="molecule type" value="Genomic_DNA"/>
</dbReference>
<dbReference type="EnsemblFungi" id="PTTG_11550-t43_1">
    <property type="protein sequence ID" value="PTTG_11550-t43_1-p1"/>
    <property type="gene ID" value="PTTG_11550"/>
</dbReference>
<feature type="non-terminal residue" evidence="2">
    <location>
        <position position="108"/>
    </location>
</feature>
<proteinExistence type="predicted"/>
<keyword evidence="4" id="KW-1185">Reference proteome</keyword>
<evidence type="ECO:0000313" key="4">
    <source>
        <dbReference type="Proteomes" id="UP000005240"/>
    </source>
</evidence>
<dbReference type="Proteomes" id="UP000005240">
    <property type="component" value="Unassembled WGS sequence"/>
</dbReference>
<dbReference type="AlphaFoldDB" id="A0A180GQ30"/>
<dbReference type="VEuPathDB" id="FungiDB:PTTG_11550"/>
<name>A0A180GQ30_PUCT1</name>